<evidence type="ECO:0000313" key="1">
    <source>
        <dbReference type="EMBL" id="KAK9085971.1"/>
    </source>
</evidence>
<sequence length="91" mass="10653">MTTMMVQTTPTVWKAKVTLRLSRDRENEKSESIMQESTHDLDRHDLYGPLVWPDHEAQSVFRLQRSVLHLFRLDDVLLMGNLDVVDDHLPP</sequence>
<dbReference type="Proteomes" id="UP001417504">
    <property type="component" value="Unassembled WGS sequence"/>
</dbReference>
<gene>
    <name evidence="1" type="ORF">Sjap_026382</name>
</gene>
<comment type="caution">
    <text evidence="1">The sequence shown here is derived from an EMBL/GenBank/DDBJ whole genome shotgun (WGS) entry which is preliminary data.</text>
</comment>
<accession>A0AAP0E3L2</accession>
<organism evidence="1 2">
    <name type="scientific">Stephania japonica</name>
    <dbReference type="NCBI Taxonomy" id="461633"/>
    <lineage>
        <taxon>Eukaryota</taxon>
        <taxon>Viridiplantae</taxon>
        <taxon>Streptophyta</taxon>
        <taxon>Embryophyta</taxon>
        <taxon>Tracheophyta</taxon>
        <taxon>Spermatophyta</taxon>
        <taxon>Magnoliopsida</taxon>
        <taxon>Ranunculales</taxon>
        <taxon>Menispermaceae</taxon>
        <taxon>Menispermoideae</taxon>
        <taxon>Cissampelideae</taxon>
        <taxon>Stephania</taxon>
    </lineage>
</organism>
<protein>
    <submittedName>
        <fullName evidence="1">Uncharacterized protein</fullName>
    </submittedName>
</protein>
<dbReference type="EMBL" id="JBBNAE010000011">
    <property type="protein sequence ID" value="KAK9085971.1"/>
    <property type="molecule type" value="Genomic_DNA"/>
</dbReference>
<name>A0AAP0E3L2_9MAGN</name>
<proteinExistence type="predicted"/>
<evidence type="ECO:0000313" key="2">
    <source>
        <dbReference type="Proteomes" id="UP001417504"/>
    </source>
</evidence>
<keyword evidence="2" id="KW-1185">Reference proteome</keyword>
<reference evidence="1 2" key="1">
    <citation type="submission" date="2024-01" db="EMBL/GenBank/DDBJ databases">
        <title>Genome assemblies of Stephania.</title>
        <authorList>
            <person name="Yang L."/>
        </authorList>
    </citation>
    <scope>NUCLEOTIDE SEQUENCE [LARGE SCALE GENOMIC DNA]</scope>
    <source>
        <strain evidence="1">QJT</strain>
        <tissue evidence="1">Leaf</tissue>
    </source>
</reference>
<dbReference type="AlphaFoldDB" id="A0AAP0E3L2"/>